<accession>A0ACB6ZX40</accession>
<reference evidence="1" key="1">
    <citation type="submission" date="2019-10" db="EMBL/GenBank/DDBJ databases">
        <authorList>
            <consortium name="DOE Joint Genome Institute"/>
            <person name="Kuo A."/>
            <person name="Miyauchi S."/>
            <person name="Kiss E."/>
            <person name="Drula E."/>
            <person name="Kohler A."/>
            <person name="Sanchez-Garcia M."/>
            <person name="Andreopoulos B."/>
            <person name="Barry K.W."/>
            <person name="Bonito G."/>
            <person name="Buee M."/>
            <person name="Carver A."/>
            <person name="Chen C."/>
            <person name="Cichocki N."/>
            <person name="Clum A."/>
            <person name="Culley D."/>
            <person name="Crous P.W."/>
            <person name="Fauchery L."/>
            <person name="Girlanda M."/>
            <person name="Hayes R."/>
            <person name="Keri Z."/>
            <person name="Labutti K."/>
            <person name="Lipzen A."/>
            <person name="Lombard V."/>
            <person name="Magnuson J."/>
            <person name="Maillard F."/>
            <person name="Morin E."/>
            <person name="Murat C."/>
            <person name="Nolan M."/>
            <person name="Ohm R."/>
            <person name="Pangilinan J."/>
            <person name="Pereira M."/>
            <person name="Perotto S."/>
            <person name="Peter M."/>
            <person name="Riley R."/>
            <person name="Sitrit Y."/>
            <person name="Stielow B."/>
            <person name="Szollosi G."/>
            <person name="Zifcakova L."/>
            <person name="Stursova M."/>
            <person name="Spatafora J.W."/>
            <person name="Tedersoo L."/>
            <person name="Vaario L.-M."/>
            <person name="Yamada A."/>
            <person name="Yan M."/>
            <person name="Wang P."/>
            <person name="Xu J."/>
            <person name="Bruns T."/>
            <person name="Baldrian P."/>
            <person name="Vilgalys R."/>
            <person name="Henrissat B."/>
            <person name="Grigoriev I.V."/>
            <person name="Hibbett D."/>
            <person name="Nagy L.G."/>
            <person name="Martin F.M."/>
        </authorList>
    </citation>
    <scope>NUCLEOTIDE SEQUENCE</scope>
    <source>
        <strain evidence="1">P2</strain>
    </source>
</reference>
<evidence type="ECO:0000313" key="1">
    <source>
        <dbReference type="EMBL" id="KAF9654216.1"/>
    </source>
</evidence>
<protein>
    <submittedName>
        <fullName evidence="1">DUF1751-domain-containing protein</fullName>
    </submittedName>
</protein>
<dbReference type="EMBL" id="MU117961">
    <property type="protein sequence ID" value="KAF9654216.1"/>
    <property type="molecule type" value="Genomic_DNA"/>
</dbReference>
<proteinExistence type="predicted"/>
<organism evidence="1 2">
    <name type="scientific">Thelephora ganbajun</name>
    <name type="common">Ganba fungus</name>
    <dbReference type="NCBI Taxonomy" id="370292"/>
    <lineage>
        <taxon>Eukaryota</taxon>
        <taxon>Fungi</taxon>
        <taxon>Dikarya</taxon>
        <taxon>Basidiomycota</taxon>
        <taxon>Agaricomycotina</taxon>
        <taxon>Agaricomycetes</taxon>
        <taxon>Thelephorales</taxon>
        <taxon>Thelephoraceae</taxon>
        <taxon>Thelephora</taxon>
    </lineage>
</organism>
<keyword evidence="2" id="KW-1185">Reference proteome</keyword>
<gene>
    <name evidence="1" type="ORF">BDM02DRAFT_3106505</name>
</gene>
<evidence type="ECO:0000313" key="2">
    <source>
        <dbReference type="Proteomes" id="UP000886501"/>
    </source>
</evidence>
<dbReference type="Proteomes" id="UP000886501">
    <property type="component" value="Unassembled WGS sequence"/>
</dbReference>
<comment type="caution">
    <text evidence="1">The sequence shown here is derived from an EMBL/GenBank/DDBJ whole genome shotgun (WGS) entry which is preliminary data.</text>
</comment>
<sequence>MTILSSPVQYVVSTPPVTRAFAAATVVLSLLYYWISWSSSDPYATPYLILVPGTSIFYPWSFLTAGLVETSLIELAVTILFIPPSLRYFERLWGTIETIKFIAVTIVISNIIAFGLSWIEYFVFQSPAFAFGIQYHGQMALQTGILVAFTQAIPEHQIQVFGVFKARVKSLPMAYNTFSVIMSVIGYQSPYLLIQFGWLVSYVWLRFYKKGSGDSLGGPTVYGDRSETFAFVMWFPPFAHGPVSVLADTLCSLATRLHLIPSAGHDIEAGYTQVPGGARAEAERRRAMALKALDQRMAGGPSSSTNGPTMPSNASRQHQATPHSRSNSGMDPKSSDSGEDSAR</sequence>
<reference evidence="1" key="2">
    <citation type="journal article" date="2020" name="Nat. Commun.">
        <title>Large-scale genome sequencing of mycorrhizal fungi provides insights into the early evolution of symbiotic traits.</title>
        <authorList>
            <person name="Miyauchi S."/>
            <person name="Kiss E."/>
            <person name="Kuo A."/>
            <person name="Drula E."/>
            <person name="Kohler A."/>
            <person name="Sanchez-Garcia M."/>
            <person name="Morin E."/>
            <person name="Andreopoulos B."/>
            <person name="Barry K.W."/>
            <person name="Bonito G."/>
            <person name="Buee M."/>
            <person name="Carver A."/>
            <person name="Chen C."/>
            <person name="Cichocki N."/>
            <person name="Clum A."/>
            <person name="Culley D."/>
            <person name="Crous P.W."/>
            <person name="Fauchery L."/>
            <person name="Girlanda M."/>
            <person name="Hayes R.D."/>
            <person name="Keri Z."/>
            <person name="LaButti K."/>
            <person name="Lipzen A."/>
            <person name="Lombard V."/>
            <person name="Magnuson J."/>
            <person name="Maillard F."/>
            <person name="Murat C."/>
            <person name="Nolan M."/>
            <person name="Ohm R.A."/>
            <person name="Pangilinan J."/>
            <person name="Pereira M.F."/>
            <person name="Perotto S."/>
            <person name="Peter M."/>
            <person name="Pfister S."/>
            <person name="Riley R."/>
            <person name="Sitrit Y."/>
            <person name="Stielow J.B."/>
            <person name="Szollosi G."/>
            <person name="Zifcakova L."/>
            <person name="Stursova M."/>
            <person name="Spatafora J.W."/>
            <person name="Tedersoo L."/>
            <person name="Vaario L.M."/>
            <person name="Yamada A."/>
            <person name="Yan M."/>
            <person name="Wang P."/>
            <person name="Xu J."/>
            <person name="Bruns T."/>
            <person name="Baldrian P."/>
            <person name="Vilgalys R."/>
            <person name="Dunand C."/>
            <person name="Henrissat B."/>
            <person name="Grigoriev I.V."/>
            <person name="Hibbett D."/>
            <person name="Nagy L.G."/>
            <person name="Martin F.M."/>
        </authorList>
    </citation>
    <scope>NUCLEOTIDE SEQUENCE</scope>
    <source>
        <strain evidence="1">P2</strain>
    </source>
</reference>
<name>A0ACB6ZX40_THEGA</name>